<dbReference type="AlphaFoldDB" id="A0A9N8LA63"/>
<evidence type="ECO:0000313" key="2">
    <source>
        <dbReference type="Proteomes" id="UP000836404"/>
    </source>
</evidence>
<sequence length="102" mass="10771">MKEIKAHLSAPLETFGQSDDSAAADTTVEIIDIEVSVKVQPAVTGPNTRIAIDDVVKMVEEEMCASPGAQVFAPVETSFAADVAAADIDIDKAYNMVVEIFG</sequence>
<name>A0A9N8LA63_9BASI</name>
<proteinExistence type="predicted"/>
<protein>
    <submittedName>
        <fullName evidence="1">Uncharacterized protein</fullName>
    </submittedName>
</protein>
<accession>A0A9N8LA63</accession>
<dbReference type="EMBL" id="CAJHJF010000755">
    <property type="protein sequence ID" value="CAD6906148.1"/>
    <property type="molecule type" value="Genomic_DNA"/>
</dbReference>
<dbReference type="Proteomes" id="UP000836404">
    <property type="component" value="Unassembled WGS sequence"/>
</dbReference>
<organism evidence="1 2">
    <name type="scientific">Tilletia laevis</name>
    <dbReference type="NCBI Taxonomy" id="157183"/>
    <lineage>
        <taxon>Eukaryota</taxon>
        <taxon>Fungi</taxon>
        <taxon>Dikarya</taxon>
        <taxon>Basidiomycota</taxon>
        <taxon>Ustilaginomycotina</taxon>
        <taxon>Exobasidiomycetes</taxon>
        <taxon>Tilletiales</taxon>
        <taxon>Tilletiaceae</taxon>
        <taxon>Tilletia</taxon>
    </lineage>
</organism>
<keyword evidence="2" id="KW-1185">Reference proteome</keyword>
<evidence type="ECO:0000313" key="1">
    <source>
        <dbReference type="EMBL" id="CAD6906148.1"/>
    </source>
</evidence>
<reference evidence="1 2" key="1">
    <citation type="submission" date="2020-10" db="EMBL/GenBank/DDBJ databases">
        <authorList>
            <person name="Sedaghatjoo S."/>
        </authorList>
    </citation>
    <scope>NUCLEOTIDE SEQUENCE [LARGE SCALE GENOMIC DNA]</scope>
    <source>
        <strain evidence="1 2">LLFL</strain>
    </source>
</reference>
<comment type="caution">
    <text evidence="1">The sequence shown here is derived from an EMBL/GenBank/DDBJ whole genome shotgun (WGS) entry which is preliminary data.</text>
</comment>
<gene>
    <name evidence="1" type="ORF">JKILLFL_G7665</name>
</gene>